<proteinExistence type="predicted"/>
<dbReference type="PANTHER" id="PTHR30619:SF1">
    <property type="entry name" value="RECOMBINATION PROTEIN 2"/>
    <property type="match status" value="1"/>
</dbReference>
<keyword evidence="10" id="KW-1185">Reference proteome</keyword>
<dbReference type="RefSeq" id="WP_377408802.1">
    <property type="nucleotide sequence ID" value="NZ_JBHSCY010000001.1"/>
</dbReference>
<dbReference type="InterPro" id="IPR004477">
    <property type="entry name" value="ComEC_N"/>
</dbReference>
<feature type="transmembrane region" description="Helical" evidence="6">
    <location>
        <begin position="247"/>
        <end position="269"/>
    </location>
</feature>
<evidence type="ECO:0000256" key="4">
    <source>
        <dbReference type="ARBA" id="ARBA00022989"/>
    </source>
</evidence>
<sequence>MKRLLNYLPVHFVIFLILGICVQFYYKIWCFGFLHFLSVFGIILLTLFLVKSKIIKTFLSFFLFFFIGISTVYFQNKQHYTNYYQNFIDNNSTKILKINKVLKPGFYHFKFEAKVIQIDDFKTCGSVLLNLKKDTLHSGINVDDILLVKTDFLDVMPPLNPHQFDYKSYLAKKGITQQMFIAENEFKKLVNNDISLFGLSASFRNKVQNSLKKHHFKDDELGVISALLLGQRQDISKDLIDDYSKAGAIHILAVSGLHVGIILLILNWLFKPLEMFKNGKIVKTIVVIIFLWSFAFVAGLSASVIRAVTMFTFVAFGLFFRKRNFVEFSLISSMFFLLLFKPMFLFDVGFQLSYLAVFVIVWVQPKLVQIWHPKLKIINFFWRLFTVSIAAQIGILPLSIYYFHQIPGLFLLSNLIIIPFLGAILLGGIIVILLSVLNILPQFFADFYGKIISIINSFVQWISNQEAFLFEELSLSFWMMISMYLIVFSFVLLVFKYSPKKLLFFLGSIIVLQSVLLIESKQRVSKEEFIVFHKSRYSILGERLGNQLTIYHTTNSNNHKFLNSYKVGKKVSLNYTNQLKNIYSIKNKNILIVDSLGVYNIKQLKNPIVILQQSPKINLERLIKVIKPMQIIADGSNYKSYMNLWEEVSLKENILFYNTSKKGAFIIK</sequence>
<feature type="domain" description="ComEC/Rec2-related protein" evidence="7">
    <location>
        <begin position="227"/>
        <end position="493"/>
    </location>
</feature>
<feature type="transmembrane region" description="Helical" evidence="6">
    <location>
        <begin position="380"/>
        <end position="403"/>
    </location>
</feature>
<evidence type="ECO:0000256" key="6">
    <source>
        <dbReference type="SAM" id="Phobius"/>
    </source>
</evidence>
<evidence type="ECO:0000256" key="1">
    <source>
        <dbReference type="ARBA" id="ARBA00004651"/>
    </source>
</evidence>
<evidence type="ECO:0000256" key="5">
    <source>
        <dbReference type="ARBA" id="ARBA00023136"/>
    </source>
</evidence>
<evidence type="ECO:0000259" key="8">
    <source>
        <dbReference type="Pfam" id="PF13567"/>
    </source>
</evidence>
<evidence type="ECO:0000313" key="10">
    <source>
        <dbReference type="Proteomes" id="UP001595826"/>
    </source>
</evidence>
<accession>A0ABV8R842</accession>
<gene>
    <name evidence="9" type="ORF">ACFOWD_05570</name>
</gene>
<comment type="subcellular location">
    <subcellularLocation>
        <location evidence="1">Cell membrane</location>
        <topology evidence="1">Multi-pass membrane protein</topology>
    </subcellularLocation>
</comment>
<feature type="transmembrane region" description="Helical" evidence="6">
    <location>
        <begin position="415"/>
        <end position="440"/>
    </location>
</feature>
<protein>
    <submittedName>
        <fullName evidence="9">ComEC/Rec2 family competence protein</fullName>
    </submittedName>
</protein>
<keyword evidence="4 6" id="KW-1133">Transmembrane helix</keyword>
<evidence type="ECO:0000256" key="3">
    <source>
        <dbReference type="ARBA" id="ARBA00022692"/>
    </source>
</evidence>
<feature type="domain" description="DUF4131" evidence="8">
    <location>
        <begin position="36"/>
        <end position="185"/>
    </location>
</feature>
<evidence type="ECO:0000259" key="7">
    <source>
        <dbReference type="Pfam" id="PF03772"/>
    </source>
</evidence>
<dbReference type="Pfam" id="PF03772">
    <property type="entry name" value="Competence"/>
    <property type="match status" value="1"/>
</dbReference>
<dbReference type="Proteomes" id="UP001595826">
    <property type="component" value="Unassembled WGS sequence"/>
</dbReference>
<keyword evidence="2" id="KW-1003">Cell membrane</keyword>
<dbReference type="EMBL" id="JBHSCY010000001">
    <property type="protein sequence ID" value="MFC4268368.1"/>
    <property type="molecule type" value="Genomic_DNA"/>
</dbReference>
<dbReference type="Pfam" id="PF13567">
    <property type="entry name" value="DUF4131"/>
    <property type="match status" value="1"/>
</dbReference>
<dbReference type="InterPro" id="IPR052159">
    <property type="entry name" value="Competence_DNA_uptake"/>
</dbReference>
<comment type="caution">
    <text evidence="9">The sequence shown here is derived from an EMBL/GenBank/DDBJ whole genome shotgun (WGS) entry which is preliminary data.</text>
</comment>
<dbReference type="InterPro" id="IPR025405">
    <property type="entry name" value="DUF4131"/>
</dbReference>
<organism evidence="9 10">
    <name type="scientific">Polaribacter marinivivus</name>
    <dbReference type="NCBI Taxonomy" id="1524260"/>
    <lineage>
        <taxon>Bacteria</taxon>
        <taxon>Pseudomonadati</taxon>
        <taxon>Bacteroidota</taxon>
        <taxon>Flavobacteriia</taxon>
        <taxon>Flavobacteriales</taxon>
        <taxon>Flavobacteriaceae</taxon>
    </lineage>
</organism>
<keyword evidence="3 6" id="KW-0812">Transmembrane</keyword>
<feature type="transmembrane region" description="Helical" evidence="6">
    <location>
        <begin position="475"/>
        <end position="495"/>
    </location>
</feature>
<name>A0ABV8R842_9FLAO</name>
<dbReference type="NCBIfam" id="TIGR00360">
    <property type="entry name" value="ComEC_N-term"/>
    <property type="match status" value="1"/>
</dbReference>
<reference evidence="10" key="1">
    <citation type="journal article" date="2019" name="Int. J. Syst. Evol. Microbiol.">
        <title>The Global Catalogue of Microorganisms (GCM) 10K type strain sequencing project: providing services to taxonomists for standard genome sequencing and annotation.</title>
        <authorList>
            <consortium name="The Broad Institute Genomics Platform"/>
            <consortium name="The Broad Institute Genome Sequencing Center for Infectious Disease"/>
            <person name="Wu L."/>
            <person name="Ma J."/>
        </authorList>
    </citation>
    <scope>NUCLEOTIDE SEQUENCE [LARGE SCALE GENOMIC DNA]</scope>
    <source>
        <strain evidence="10">CECT 8655</strain>
    </source>
</reference>
<keyword evidence="5 6" id="KW-0472">Membrane</keyword>
<feature type="transmembrane region" description="Helical" evidence="6">
    <location>
        <begin position="32"/>
        <end position="50"/>
    </location>
</feature>
<feature type="transmembrane region" description="Helical" evidence="6">
    <location>
        <begin position="502"/>
        <end position="518"/>
    </location>
</feature>
<feature type="transmembrane region" description="Helical" evidence="6">
    <location>
        <begin position="57"/>
        <end position="74"/>
    </location>
</feature>
<feature type="transmembrane region" description="Helical" evidence="6">
    <location>
        <begin position="7"/>
        <end position="26"/>
    </location>
</feature>
<feature type="transmembrane region" description="Helical" evidence="6">
    <location>
        <begin position="352"/>
        <end position="368"/>
    </location>
</feature>
<feature type="transmembrane region" description="Helical" evidence="6">
    <location>
        <begin position="447"/>
        <end position="463"/>
    </location>
</feature>
<dbReference type="PANTHER" id="PTHR30619">
    <property type="entry name" value="DNA INTERNALIZATION/COMPETENCE PROTEIN COMEC/REC2"/>
    <property type="match status" value="1"/>
</dbReference>
<evidence type="ECO:0000256" key="2">
    <source>
        <dbReference type="ARBA" id="ARBA00022475"/>
    </source>
</evidence>
<evidence type="ECO:0000313" key="9">
    <source>
        <dbReference type="EMBL" id="MFC4268368.1"/>
    </source>
</evidence>